<accession>A0A818N758</accession>
<dbReference type="InterPro" id="IPR001548">
    <property type="entry name" value="Peptidase_M2"/>
</dbReference>
<feature type="glycosylation site" description="N-linked (GlcNAc...) (complex) asparagine" evidence="6">
    <location>
        <position position="183"/>
    </location>
</feature>
<evidence type="ECO:0000313" key="15">
    <source>
        <dbReference type="EMBL" id="CAF3601612.1"/>
    </source>
</evidence>
<feature type="binding site" evidence="9">
    <location>
        <position position="463"/>
    </location>
    <ligand>
        <name>Zn(2+)</name>
        <dbReference type="ChEBI" id="CHEBI:29105"/>
        <label>1</label>
        <note>catalytic</note>
    </ligand>
</feature>
<feature type="active site" description="Proton donor 2" evidence="7">
    <location>
        <position position="592"/>
    </location>
</feature>
<dbReference type="GO" id="GO:0006508">
    <property type="term" value="P:proteolysis"/>
    <property type="evidence" value="ECO:0007669"/>
    <property type="project" value="UniProtKB-KW"/>
</dbReference>
<evidence type="ECO:0000256" key="10">
    <source>
        <dbReference type="PIRSR" id="PIRSR601548-4"/>
    </source>
</evidence>
<evidence type="ECO:0000256" key="14">
    <source>
        <dbReference type="SAM" id="SignalP"/>
    </source>
</evidence>
<feature type="binding site" evidence="11">
    <location>
        <position position="463"/>
    </location>
    <ligand>
        <name>Zn(2+)</name>
        <dbReference type="ChEBI" id="CHEBI:29105"/>
        <label>2</label>
        <note>catalytic</note>
    </ligand>
</feature>
<dbReference type="EC" id="3.4.-.-" evidence="13"/>
<dbReference type="PROSITE" id="PS52011">
    <property type="entry name" value="PEPTIDASE_M2"/>
    <property type="match status" value="1"/>
</dbReference>
<dbReference type="GO" id="GO:0005886">
    <property type="term" value="C:plasma membrane"/>
    <property type="evidence" value="ECO:0007669"/>
    <property type="project" value="TreeGrafter"/>
</dbReference>
<keyword evidence="13" id="KW-0378">Hydrolase</keyword>
<feature type="active site" description="Proton acceptor 1" evidence="5">
    <location>
        <position position="460"/>
    </location>
</feature>
<dbReference type="GO" id="GO:0008241">
    <property type="term" value="F:peptidyl-dipeptidase activity"/>
    <property type="evidence" value="ECO:0007669"/>
    <property type="project" value="InterPro"/>
</dbReference>
<dbReference type="PANTHER" id="PTHR10514:SF27">
    <property type="entry name" value="ANGIOTENSIN-CONVERTING ENZYME"/>
    <property type="match status" value="1"/>
</dbReference>
<feature type="binding site" evidence="11">
    <location>
        <position position="459"/>
    </location>
    <ligand>
        <name>Zn(2+)</name>
        <dbReference type="ChEBI" id="CHEBI:29105"/>
        <label>2</label>
        <note>catalytic</note>
    </ligand>
</feature>
<evidence type="ECO:0000256" key="13">
    <source>
        <dbReference type="RuleBase" id="RU361144"/>
    </source>
</evidence>
<keyword evidence="4 6" id="KW-0325">Glycoprotein</keyword>
<feature type="disulfide bond" evidence="10">
    <location>
        <begin position="617"/>
        <end position="629"/>
    </location>
</feature>
<feature type="active site" description="Proton acceptor 2" evidence="7">
    <location>
        <position position="460"/>
    </location>
</feature>
<evidence type="ECO:0000256" key="3">
    <source>
        <dbReference type="ARBA" id="ARBA00023157"/>
    </source>
</evidence>
<feature type="binding site" evidence="9">
    <location>
        <position position="459"/>
    </location>
    <ligand>
        <name>Zn(2+)</name>
        <dbReference type="ChEBI" id="CHEBI:29105"/>
        <label>1</label>
        <note>catalytic</note>
    </ligand>
</feature>
<dbReference type="AlphaFoldDB" id="A0A818N758"/>
<feature type="active site" description="Proton donor 1" evidence="5">
    <location>
        <position position="592"/>
    </location>
</feature>
<name>A0A818N758_9BILA</name>
<dbReference type="Gene3D" id="1.10.1370.30">
    <property type="match status" value="1"/>
</dbReference>
<dbReference type="Pfam" id="PF01401">
    <property type="entry name" value="Peptidase_M2"/>
    <property type="match status" value="1"/>
</dbReference>
<dbReference type="GO" id="GO:0004180">
    <property type="term" value="F:carboxypeptidase activity"/>
    <property type="evidence" value="ECO:0007669"/>
    <property type="project" value="UniProtKB-KW"/>
</dbReference>
<evidence type="ECO:0000256" key="9">
    <source>
        <dbReference type="PIRSR" id="PIRSR601548-3"/>
    </source>
</evidence>
<keyword evidence="13" id="KW-0121">Carboxypeptidase</keyword>
<evidence type="ECO:0000256" key="1">
    <source>
        <dbReference type="ARBA" id="ARBA00008139"/>
    </source>
</evidence>
<gene>
    <name evidence="15" type="ORF">OXD698_LOCUS6446</name>
</gene>
<reference evidence="15" key="1">
    <citation type="submission" date="2021-02" db="EMBL/GenBank/DDBJ databases">
        <authorList>
            <person name="Nowell W R."/>
        </authorList>
    </citation>
    <scope>NUCLEOTIDE SEQUENCE</scope>
</reference>
<evidence type="ECO:0000256" key="11">
    <source>
        <dbReference type="PIRSR" id="PIRSR601548-8"/>
    </source>
</evidence>
<feature type="signal peptide" evidence="14">
    <location>
        <begin position="1"/>
        <end position="19"/>
    </location>
</feature>
<keyword evidence="3 10" id="KW-1015">Disulfide bond</keyword>
<comment type="cofactor">
    <cofactor evidence="13">
        <name>Zn(2+)</name>
        <dbReference type="ChEBI" id="CHEBI:29105"/>
    </cofactor>
    <text evidence="13">Binds 1 zinc ion per subunit.</text>
</comment>
<evidence type="ECO:0000256" key="2">
    <source>
        <dbReference type="ARBA" id="ARBA00022729"/>
    </source>
</evidence>
<dbReference type="CDD" id="cd06461">
    <property type="entry name" value="M2_ACE"/>
    <property type="match status" value="1"/>
</dbReference>
<keyword evidence="13" id="KW-0482">Metalloprotease</keyword>
<feature type="binding site" evidence="9">
    <location>
        <position position="488"/>
    </location>
    <ligand>
        <name>Zn(2+)</name>
        <dbReference type="ChEBI" id="CHEBI:29105"/>
        <label>1</label>
        <note>catalytic</note>
    </ligand>
</feature>
<keyword evidence="9 13" id="KW-0479">Metal-binding</keyword>
<dbReference type="GO" id="GO:0008237">
    <property type="term" value="F:metallopeptidase activity"/>
    <property type="evidence" value="ECO:0007669"/>
    <property type="project" value="UniProtKB-KW"/>
</dbReference>
<evidence type="ECO:0000313" key="16">
    <source>
        <dbReference type="Proteomes" id="UP000663844"/>
    </source>
</evidence>
<comment type="similarity">
    <text evidence="1 12 13">Belongs to the peptidase M2 family.</text>
</comment>
<comment type="caution">
    <text evidence="12">Lacks conserved residue(s) required for the propagation of feature annotation.</text>
</comment>
<evidence type="ECO:0000256" key="4">
    <source>
        <dbReference type="ARBA" id="ARBA00023180"/>
    </source>
</evidence>
<feature type="binding site" evidence="8">
    <location>
        <position position="601"/>
    </location>
    <ligand>
        <name>chloride</name>
        <dbReference type="ChEBI" id="CHEBI:17996"/>
        <label>1</label>
    </ligand>
</feature>
<proteinExistence type="inferred from homology"/>
<feature type="chain" id="PRO_5032944133" description="Angiotensin-converting enzyme" evidence="14">
    <location>
        <begin position="20"/>
        <end position="696"/>
    </location>
</feature>
<feature type="binding site" evidence="8">
    <location>
        <position position="299"/>
    </location>
    <ligand>
        <name>chloride</name>
        <dbReference type="ChEBI" id="CHEBI:17996"/>
        <label>1</label>
    </ligand>
</feature>
<dbReference type="PANTHER" id="PTHR10514">
    <property type="entry name" value="ANGIOTENSIN-CONVERTING ENZYME"/>
    <property type="match status" value="1"/>
</dbReference>
<feature type="disulfide bond" evidence="10 12">
    <location>
        <begin position="428"/>
        <end position="446"/>
    </location>
</feature>
<dbReference type="Proteomes" id="UP000663844">
    <property type="component" value="Unassembled WGS sequence"/>
</dbReference>
<sequence length="696" mass="81091">MKSLILTLLLISSFHFVTSTKRLEDLSEKELRALITIIKEEYSFSVNEKVDYAEDSNENIQVNPNDHVDIQSSNKLNNNIQVDPNDHVDIALWNKLNDQDIKNMPEIKDYADEATATRWLEWYLRVTQRFSQIGNSLEYDYLTNITTENAKKISDQSLLQTPFGRQTLPIAKEFNKYMKNSKNKDLKLIFGRLATGTMSHNDKDVKRVSKLSSDLESIYGTATVCELNDKKTCHTIEPYLERLMETEKDYDRLLWAWKGWHDECGNKVRPVYLEYVDLLNKNVKENGYDSLADNWIEDYEMGNSTEFENTVDQILKDIMPLYTELHAYVRGRLCSMYPNRFDCHGPIPAHLLGNMWAQQWHDRLNDVLPYPDAPPINLTLLLQKKKFSVHDLYTTSEDFFTSIGLYPMTPKFWARSMFEKPKDRDVVCHAAAFDLGYHDDYRAKVCTEVNDDYFYTIHHEMGHIEYYMAYAEGQPFVYRDGANSAFHEAIGDTIGMYAISPAHLVKLGFVDKEAINQHYEINYLMRLALQKVAFAPFAYVMDKYRFLLFRDKIDRKHELNTMWWALRIEHGGIMAAAARTDKVNFDPGAKYHVPSNVPYMRYFLANILQFQFYRGLCRIKGQTTKLHLCDIYGNKEAGQKFKEMLAMGSSKPWSQVLQSLTGETKVESKAVLDFFEPLYKWLKAENLARAYPVGWM</sequence>
<feature type="binding site" evidence="11">
    <location>
        <position position="488"/>
    </location>
    <ligand>
        <name>Zn(2+)</name>
        <dbReference type="ChEBI" id="CHEBI:29105"/>
        <label>2</label>
        <note>catalytic</note>
    </ligand>
</feature>
<evidence type="ECO:0000256" key="5">
    <source>
        <dbReference type="PIRSR" id="PIRSR601548-1"/>
    </source>
</evidence>
<dbReference type="EMBL" id="CAJOAZ010000280">
    <property type="protein sequence ID" value="CAF3601612.1"/>
    <property type="molecule type" value="Genomic_DNA"/>
</dbReference>
<keyword evidence="9 13" id="KW-0862">Zinc</keyword>
<feature type="disulfide bond" evidence="10 12">
    <location>
        <begin position="225"/>
        <end position="233"/>
    </location>
</feature>
<keyword evidence="13" id="KW-0645">Protease</keyword>
<feature type="glycosylation site" description="N-linked (GlcNAc...) asparagine; partial" evidence="6">
    <location>
        <position position="228"/>
    </location>
</feature>
<organism evidence="15 16">
    <name type="scientific">Adineta steineri</name>
    <dbReference type="NCBI Taxonomy" id="433720"/>
    <lineage>
        <taxon>Eukaryota</taxon>
        <taxon>Metazoa</taxon>
        <taxon>Spiralia</taxon>
        <taxon>Gnathifera</taxon>
        <taxon>Rotifera</taxon>
        <taxon>Eurotatoria</taxon>
        <taxon>Bdelloidea</taxon>
        <taxon>Adinetida</taxon>
        <taxon>Adinetidae</taxon>
        <taxon>Adineta</taxon>
    </lineage>
</organism>
<dbReference type="SUPFAM" id="SSF55486">
    <property type="entry name" value="Metalloproteases ('zincins'), catalytic domain"/>
    <property type="match status" value="1"/>
</dbReference>
<feature type="glycosylation site" description="N-linked (GlcNAc...) asparagine" evidence="6">
    <location>
        <position position="144"/>
    </location>
</feature>
<evidence type="ECO:0000256" key="8">
    <source>
        <dbReference type="PIRSR" id="PIRSR601548-2"/>
    </source>
</evidence>
<evidence type="ECO:0000256" key="6">
    <source>
        <dbReference type="PIRSR" id="PIRSR601548-10"/>
    </source>
</evidence>
<evidence type="ECO:0000256" key="7">
    <source>
        <dbReference type="PIRSR" id="PIRSR601548-11"/>
    </source>
</evidence>
<protein>
    <recommendedName>
        <fullName evidence="13">Angiotensin-converting enzyme</fullName>
        <ecNumber evidence="13">3.4.-.-</ecNumber>
    </recommendedName>
</protein>
<keyword evidence="2 14" id="KW-0732">Signal</keyword>
<dbReference type="GO" id="GO:0046872">
    <property type="term" value="F:metal ion binding"/>
    <property type="evidence" value="ECO:0007669"/>
    <property type="project" value="UniProtKB-KW"/>
</dbReference>
<evidence type="ECO:0000256" key="12">
    <source>
        <dbReference type="PROSITE-ProRule" id="PRU01355"/>
    </source>
</evidence>
<comment type="caution">
    <text evidence="15">The sequence shown here is derived from an EMBL/GenBank/DDBJ whole genome shotgun (WGS) entry which is preliminary data.</text>
</comment>
<dbReference type="PRINTS" id="PR00791">
    <property type="entry name" value="PEPDIPTASEA"/>
</dbReference>